<evidence type="ECO:0000256" key="3">
    <source>
        <dbReference type="ARBA" id="ARBA00022729"/>
    </source>
</evidence>
<keyword evidence="2" id="KW-0813">Transport</keyword>
<evidence type="ECO:0000256" key="2">
    <source>
        <dbReference type="ARBA" id="ARBA00022448"/>
    </source>
</evidence>
<dbReference type="RefSeq" id="WP_152098402.1">
    <property type="nucleotide sequence ID" value="NZ_AP021861.1"/>
</dbReference>
<dbReference type="Proteomes" id="UP000326837">
    <property type="component" value="Chromosome"/>
</dbReference>
<gene>
    <name evidence="4" type="ORF">PLANPX_2043</name>
</gene>
<sequence>MAVFVAISPAGPLPHRWLCSLLALVLVSLVGCGGGGSDPAAASDPQAEPLTPAPVVTLTVQVAGDVQLAEGLRLLRGEWKARTGGELKVDSVSLEEFLTAERLVGDVVIFPSRQLGALVERGDLRPLRATTLADPAFGLNDIFPAIREAEMKFGGQVYALPLGSPPLMIFSQFGAAMPKPAEYPVATAPTDGLSAAHSLILRGLGYTESYRRSEALFDPASMTPRIAEPQFVKALVELTAANAPRGDQPPIGFAEAMRLVGNDEAKSTLGWPSAIDEDFAAEDGAAPRDVAFAAIPPTAETYSQTRGGWERETNPSAVVLLGVEGRLVGVTAGTRNAVAGFQLAQWLTTGDVATGLSSRSTGTLWYRASQAGASSRWMKKLTVAKEAEPVTKLVAAALATEAPTLVPRIPAIDEYLNHLAEVVRTAPADEAAATVALEGVAAKWEEITERLGRDKQAAAYRRHLGETE</sequence>
<evidence type="ECO:0000256" key="1">
    <source>
        <dbReference type="ARBA" id="ARBA00008520"/>
    </source>
</evidence>
<organism evidence="4 5">
    <name type="scientific">Lacipirellula parvula</name>
    <dbReference type="NCBI Taxonomy" id="2650471"/>
    <lineage>
        <taxon>Bacteria</taxon>
        <taxon>Pseudomonadati</taxon>
        <taxon>Planctomycetota</taxon>
        <taxon>Planctomycetia</taxon>
        <taxon>Pirellulales</taxon>
        <taxon>Lacipirellulaceae</taxon>
        <taxon>Lacipirellula</taxon>
    </lineage>
</organism>
<dbReference type="PANTHER" id="PTHR43649">
    <property type="entry name" value="ARABINOSE-BINDING PROTEIN-RELATED"/>
    <property type="match status" value="1"/>
</dbReference>
<dbReference type="AlphaFoldDB" id="A0A5K7XC46"/>
<keyword evidence="3" id="KW-0732">Signal</keyword>
<keyword evidence="5" id="KW-1185">Reference proteome</keyword>
<dbReference type="PANTHER" id="PTHR43649:SF34">
    <property type="entry name" value="ABC TRANSPORTER PERIPLASMIC-BINDING PROTEIN YCJN-RELATED"/>
    <property type="match status" value="1"/>
</dbReference>
<comment type="similarity">
    <text evidence="1">Belongs to the bacterial solute-binding protein 1 family.</text>
</comment>
<evidence type="ECO:0000313" key="5">
    <source>
        <dbReference type="Proteomes" id="UP000326837"/>
    </source>
</evidence>
<accession>A0A5K7XC46</accession>
<protein>
    <submittedName>
        <fullName evidence="4">Uncharacterized protein</fullName>
    </submittedName>
</protein>
<name>A0A5K7XC46_9BACT</name>
<dbReference type="Gene3D" id="3.40.190.10">
    <property type="entry name" value="Periplasmic binding protein-like II"/>
    <property type="match status" value="1"/>
</dbReference>
<evidence type="ECO:0000313" key="4">
    <source>
        <dbReference type="EMBL" id="BBO32431.1"/>
    </source>
</evidence>
<dbReference type="KEGG" id="lpav:PLANPX_2043"/>
<dbReference type="SUPFAM" id="SSF53850">
    <property type="entry name" value="Periplasmic binding protein-like II"/>
    <property type="match status" value="1"/>
</dbReference>
<reference evidence="5" key="1">
    <citation type="submission" date="2019-10" db="EMBL/GenBank/DDBJ databases">
        <title>Lacipirellula parvula gen. nov., sp. nov., representing a lineage of planctomycetes widespread in freshwater anoxic habitats, and description of the family Lacipirellulaceae.</title>
        <authorList>
            <person name="Dedysh S.N."/>
            <person name="Kulichevskaya I.S."/>
            <person name="Beletsky A.V."/>
            <person name="Rakitin A.L."/>
            <person name="Mardanov A.V."/>
            <person name="Ivanova A.A."/>
            <person name="Saltykova V.X."/>
            <person name="Rijpstra W.I.C."/>
            <person name="Sinninghe Damste J.S."/>
            <person name="Ravin N.V."/>
        </authorList>
    </citation>
    <scope>NUCLEOTIDE SEQUENCE [LARGE SCALE GENOMIC DNA]</scope>
    <source>
        <strain evidence="5">PX69</strain>
    </source>
</reference>
<proteinExistence type="inferred from homology"/>
<dbReference type="EMBL" id="AP021861">
    <property type="protein sequence ID" value="BBO32431.1"/>
    <property type="molecule type" value="Genomic_DNA"/>
</dbReference>
<dbReference type="InterPro" id="IPR050490">
    <property type="entry name" value="Bact_solute-bd_prot1"/>
</dbReference>